<comment type="caution">
    <text evidence="1">The sequence shown here is derived from an EMBL/GenBank/DDBJ whole genome shotgun (WGS) entry which is preliminary data.</text>
</comment>
<reference evidence="1 2" key="1">
    <citation type="submission" date="2023-02" db="EMBL/GenBank/DDBJ databases">
        <title>LHISI_Scaffold_Assembly.</title>
        <authorList>
            <person name="Stuart O.P."/>
            <person name="Cleave R."/>
            <person name="Magrath M.J.L."/>
            <person name="Mikheyev A.S."/>
        </authorList>
    </citation>
    <scope>NUCLEOTIDE SEQUENCE [LARGE SCALE GENOMIC DNA]</scope>
    <source>
        <strain evidence="1">Daus_M_001</strain>
        <tissue evidence="1">Leg muscle</tissue>
    </source>
</reference>
<accession>A0ABQ9IKH1</accession>
<name>A0ABQ9IKH1_9NEOP</name>
<sequence length="66" mass="7181">MQSTLNNVLWVSDQKLNLFSVSSAIETGHVVNMSAVCAVANKEGNLYILDFIMKYNSLAVVCSLGE</sequence>
<organism evidence="1 2">
    <name type="scientific">Dryococelus australis</name>
    <dbReference type="NCBI Taxonomy" id="614101"/>
    <lineage>
        <taxon>Eukaryota</taxon>
        <taxon>Metazoa</taxon>
        <taxon>Ecdysozoa</taxon>
        <taxon>Arthropoda</taxon>
        <taxon>Hexapoda</taxon>
        <taxon>Insecta</taxon>
        <taxon>Pterygota</taxon>
        <taxon>Neoptera</taxon>
        <taxon>Polyneoptera</taxon>
        <taxon>Phasmatodea</taxon>
        <taxon>Verophasmatodea</taxon>
        <taxon>Anareolatae</taxon>
        <taxon>Phasmatidae</taxon>
        <taxon>Eurycanthinae</taxon>
        <taxon>Dryococelus</taxon>
    </lineage>
</organism>
<evidence type="ECO:0000313" key="1">
    <source>
        <dbReference type="EMBL" id="KAJ8897184.1"/>
    </source>
</evidence>
<proteinExistence type="predicted"/>
<protein>
    <recommendedName>
        <fullName evidence="3">Clathrin heavy chain</fullName>
    </recommendedName>
</protein>
<gene>
    <name evidence="1" type="ORF">PR048_002530</name>
</gene>
<evidence type="ECO:0008006" key="3">
    <source>
        <dbReference type="Google" id="ProtNLM"/>
    </source>
</evidence>
<dbReference type="EMBL" id="JARBHB010000001">
    <property type="protein sequence ID" value="KAJ8897184.1"/>
    <property type="molecule type" value="Genomic_DNA"/>
</dbReference>
<dbReference type="Proteomes" id="UP001159363">
    <property type="component" value="Chromosome 1"/>
</dbReference>
<keyword evidence="2" id="KW-1185">Reference proteome</keyword>
<evidence type="ECO:0000313" key="2">
    <source>
        <dbReference type="Proteomes" id="UP001159363"/>
    </source>
</evidence>